<dbReference type="AlphaFoldDB" id="A0A420DUP5"/>
<name>A0A420DUP5_9RHOB</name>
<evidence type="ECO:0000313" key="2">
    <source>
        <dbReference type="Proteomes" id="UP000284407"/>
    </source>
</evidence>
<comment type="caution">
    <text evidence="1">The sequence shown here is derived from an EMBL/GenBank/DDBJ whole genome shotgun (WGS) entry which is preliminary data.</text>
</comment>
<reference evidence="1 2" key="1">
    <citation type="submission" date="2018-09" db="EMBL/GenBank/DDBJ databases">
        <title>Genomic Encyclopedia of Archaeal and Bacterial Type Strains, Phase II (KMG-II): from individual species to whole genera.</title>
        <authorList>
            <person name="Goeker M."/>
        </authorList>
    </citation>
    <scope>NUCLEOTIDE SEQUENCE [LARGE SCALE GENOMIC DNA]</scope>
    <source>
        <strain evidence="1 2">DSM 11458</strain>
    </source>
</reference>
<proteinExistence type="predicted"/>
<dbReference type="Proteomes" id="UP000284407">
    <property type="component" value="Unassembled WGS sequence"/>
</dbReference>
<gene>
    <name evidence="1" type="ORF">C8N30_2521</name>
</gene>
<keyword evidence="2" id="KW-1185">Reference proteome</keyword>
<protein>
    <submittedName>
        <fullName evidence="1">Uncharacterized protein</fullName>
    </submittedName>
</protein>
<evidence type="ECO:0000313" key="1">
    <source>
        <dbReference type="EMBL" id="RKE97890.1"/>
    </source>
</evidence>
<organism evidence="1 2">
    <name type="scientific">Sulfitobacter guttiformis</name>
    <dbReference type="NCBI Taxonomy" id="74349"/>
    <lineage>
        <taxon>Bacteria</taxon>
        <taxon>Pseudomonadati</taxon>
        <taxon>Pseudomonadota</taxon>
        <taxon>Alphaproteobacteria</taxon>
        <taxon>Rhodobacterales</taxon>
        <taxon>Roseobacteraceae</taxon>
        <taxon>Sulfitobacter</taxon>
    </lineage>
</organism>
<sequence>MDHLLSKDWNVFGTLKFIDGRTIGRHSATKVLRSYWNKIDRVFFGKAAERQAVRVPRWCFAHEGSDSENYHVHFALLAPIADIEHTCCVLNAVWTQHHYQTAPLGKNWIMPLLHKKAATNYLTGEYWQLGGETLLDDLCWDRTSANTLAEYQHDAQQARILRAASPLWLNDAKQALAAQQARYQLPDEH</sequence>
<accession>A0A420DUP5</accession>
<dbReference type="EMBL" id="RAQK01000001">
    <property type="protein sequence ID" value="RKE97890.1"/>
    <property type="molecule type" value="Genomic_DNA"/>
</dbReference>